<keyword evidence="2" id="KW-1185">Reference proteome</keyword>
<reference evidence="1 2" key="1">
    <citation type="journal article" date="2020" name="Phytopathology">
        <title>Genome Sequence Resources of Colletotrichum truncatum, C. plurivorum, C. musicola, and C. sojae: Four Species Pathogenic to Soybean (Glycine max).</title>
        <authorList>
            <person name="Rogerio F."/>
            <person name="Boufleur T.R."/>
            <person name="Ciampi-Guillardi M."/>
            <person name="Sukno S.A."/>
            <person name="Thon M.R."/>
            <person name="Massola Junior N.S."/>
            <person name="Baroncelli R."/>
        </authorList>
    </citation>
    <scope>NUCLEOTIDE SEQUENCE [LARGE SCALE GENOMIC DNA]</scope>
    <source>
        <strain evidence="1 2">LFN0009</strain>
    </source>
</reference>
<protein>
    <submittedName>
        <fullName evidence="1">Uncharacterized protein</fullName>
    </submittedName>
</protein>
<name>A0A8H6MME7_9PEZI</name>
<organism evidence="1 2">
    <name type="scientific">Colletotrichum sojae</name>
    <dbReference type="NCBI Taxonomy" id="2175907"/>
    <lineage>
        <taxon>Eukaryota</taxon>
        <taxon>Fungi</taxon>
        <taxon>Dikarya</taxon>
        <taxon>Ascomycota</taxon>
        <taxon>Pezizomycotina</taxon>
        <taxon>Sordariomycetes</taxon>
        <taxon>Hypocreomycetidae</taxon>
        <taxon>Glomerellales</taxon>
        <taxon>Glomerellaceae</taxon>
        <taxon>Colletotrichum</taxon>
        <taxon>Colletotrichum orchidearum species complex</taxon>
    </lineage>
</organism>
<dbReference type="AlphaFoldDB" id="A0A8H6MME7"/>
<comment type="caution">
    <text evidence="1">The sequence shown here is derived from an EMBL/GenBank/DDBJ whole genome shotgun (WGS) entry which is preliminary data.</text>
</comment>
<gene>
    <name evidence="1" type="ORF">CSOJ01_12588</name>
</gene>
<accession>A0A8H6MME7</accession>
<proteinExistence type="predicted"/>
<dbReference type="Proteomes" id="UP000652219">
    <property type="component" value="Unassembled WGS sequence"/>
</dbReference>
<sequence>MWVPFRRFICYWGGVFFGRWIGGLLGYKPFFREHTNWDYAVAKVKGSWFQRHLVEDSYAHAKSWEEQLLLGHGKPLNAEYEALTTDL</sequence>
<evidence type="ECO:0000313" key="1">
    <source>
        <dbReference type="EMBL" id="KAF6798853.1"/>
    </source>
</evidence>
<evidence type="ECO:0000313" key="2">
    <source>
        <dbReference type="Proteomes" id="UP000652219"/>
    </source>
</evidence>
<dbReference type="EMBL" id="WIGN01000329">
    <property type="protein sequence ID" value="KAF6798853.1"/>
    <property type="molecule type" value="Genomic_DNA"/>
</dbReference>